<dbReference type="GO" id="GO:0016787">
    <property type="term" value="F:hydrolase activity"/>
    <property type="evidence" value="ECO:0007669"/>
    <property type="project" value="UniProtKB-KW"/>
</dbReference>
<evidence type="ECO:0000313" key="6">
    <source>
        <dbReference type="EMBL" id="MFC5543803.1"/>
    </source>
</evidence>
<dbReference type="InterPro" id="IPR027291">
    <property type="entry name" value="Glyco_hydro_38_N_sf"/>
</dbReference>
<evidence type="ECO:0000256" key="4">
    <source>
        <dbReference type="SAM" id="MobiDB-lite"/>
    </source>
</evidence>
<dbReference type="InterPro" id="IPR052046">
    <property type="entry name" value="GH57_Enzymes"/>
</dbReference>
<dbReference type="Gene3D" id="3.20.110.10">
    <property type="entry name" value="Glycoside hydrolase 38, N terminal domain"/>
    <property type="match status" value="1"/>
</dbReference>
<feature type="domain" description="Glycoside hydrolase family 57 N-terminal" evidence="5">
    <location>
        <begin position="11"/>
        <end position="435"/>
    </location>
</feature>
<reference evidence="7" key="1">
    <citation type="journal article" date="2019" name="Int. J. Syst. Evol. Microbiol.">
        <title>The Global Catalogue of Microorganisms (GCM) 10K type strain sequencing project: providing services to taxonomists for standard genome sequencing and annotation.</title>
        <authorList>
            <consortium name="The Broad Institute Genomics Platform"/>
            <consortium name="The Broad Institute Genome Sequencing Center for Infectious Disease"/>
            <person name="Wu L."/>
            <person name="Ma J."/>
        </authorList>
    </citation>
    <scope>NUCLEOTIDE SEQUENCE [LARGE SCALE GENOMIC DNA]</scope>
    <source>
        <strain evidence="7">CGMCC 4.1799</strain>
    </source>
</reference>
<dbReference type="CDD" id="cd10796">
    <property type="entry name" value="GH57N_APU"/>
    <property type="match status" value="1"/>
</dbReference>
<dbReference type="InterPro" id="IPR004300">
    <property type="entry name" value="Glyco_hydro_57_N"/>
</dbReference>
<dbReference type="SUPFAM" id="SSF88713">
    <property type="entry name" value="Glycoside hydrolase/deacetylase"/>
    <property type="match status" value="1"/>
</dbReference>
<dbReference type="PANTHER" id="PTHR36306">
    <property type="entry name" value="ALPHA-AMYLASE-RELATED-RELATED"/>
    <property type="match status" value="1"/>
</dbReference>
<organism evidence="6 7">
    <name type="scientific">Marinobacter koreensis</name>
    <dbReference type="NCBI Taxonomy" id="335974"/>
    <lineage>
        <taxon>Bacteria</taxon>
        <taxon>Pseudomonadati</taxon>
        <taxon>Pseudomonadota</taxon>
        <taxon>Gammaproteobacteria</taxon>
        <taxon>Pseudomonadales</taxon>
        <taxon>Marinobacteraceae</taxon>
        <taxon>Marinobacter</taxon>
    </lineage>
</organism>
<proteinExistence type="inferred from homology"/>
<evidence type="ECO:0000256" key="2">
    <source>
        <dbReference type="ARBA" id="ARBA00023277"/>
    </source>
</evidence>
<evidence type="ECO:0000256" key="3">
    <source>
        <dbReference type="RuleBase" id="RU361196"/>
    </source>
</evidence>
<evidence type="ECO:0000256" key="1">
    <source>
        <dbReference type="ARBA" id="ARBA00006821"/>
    </source>
</evidence>
<comment type="caution">
    <text evidence="6">The sequence shown here is derived from an EMBL/GenBank/DDBJ whole genome shotgun (WGS) entry which is preliminary data.</text>
</comment>
<comment type="similarity">
    <text evidence="1 3">Belongs to the glycosyl hydrolase 57 family.</text>
</comment>
<protein>
    <submittedName>
        <fullName evidence="6">Glycoside hydrolase family 57 protein</fullName>
    </submittedName>
</protein>
<keyword evidence="6" id="KW-0378">Hydrolase</keyword>
<gene>
    <name evidence="6" type="ORF">ACFPQA_01945</name>
</gene>
<keyword evidence="7" id="KW-1185">Reference proteome</keyword>
<dbReference type="InterPro" id="IPR011330">
    <property type="entry name" value="Glyco_hydro/deAcase_b/a-brl"/>
</dbReference>
<evidence type="ECO:0000259" key="5">
    <source>
        <dbReference type="Pfam" id="PF03065"/>
    </source>
</evidence>
<name>A0ABW0RIT1_9GAMM</name>
<dbReference type="Pfam" id="PF03065">
    <property type="entry name" value="Glyco_hydro_57"/>
    <property type="match status" value="1"/>
</dbReference>
<dbReference type="PANTHER" id="PTHR36306:SF1">
    <property type="entry name" value="ALPHA-AMYLASE-RELATED"/>
    <property type="match status" value="1"/>
</dbReference>
<sequence>MASDNRTPVVLCWHMHQPGYQDVKTGQFLFPWVYLHAIKDYSDMAGHLEAHPNARAVVNFAPILLEQIEEYLVQIERWRHGVGELGDPLLAALVSEELPETGTPAFLDLMNKALRANADRIIKRFPAYARLAELAELYRSRPEIQRYLSKGLLRDLLVWYHLGWMGETVRKQNHCVQSLQEKGAGFSMDDRRALLDVIFEVMAGIGPRYRNLANRGNVELSVSPYTHPILPLLLDLGSAREAMPDIPLPAHKHYPGGELRASWQLDQARRVFQRFFGIEPAGCWASEGALSQATLSHLEQHGFKWTASGDSVIHNSLNQARDAGEPVGDNDIHKPYRFGDSGLNVFFRDDGLSDLIGFTYADWHAQDAVGDLVHHMENIARAGKGKAVPVISVILDGENAWEYYPENGIHFLDELYEVLEDHPRLRLTTYRDLVDEPVCDPVALPHLVAGSWIYGTFSTWIGDPDKNRAWDLLCEAKGHYDRAMDNGRLNADRKEAARKQLALCEGSDWFWWFGDYNPAQIVSDFEHLYRRHLVNLYELIEFEPPSSVFQQLSQGGGEPARGGAMRPGHEEGK</sequence>
<accession>A0ABW0RIT1</accession>
<dbReference type="RefSeq" id="WP_248157799.1">
    <property type="nucleotide sequence ID" value="NZ_JAKZAJ010000003.1"/>
</dbReference>
<dbReference type="Proteomes" id="UP001596055">
    <property type="component" value="Unassembled WGS sequence"/>
</dbReference>
<keyword evidence="2 3" id="KW-0119">Carbohydrate metabolism</keyword>
<dbReference type="EMBL" id="JBHSNL010000001">
    <property type="protein sequence ID" value="MFC5543803.1"/>
    <property type="molecule type" value="Genomic_DNA"/>
</dbReference>
<feature type="region of interest" description="Disordered" evidence="4">
    <location>
        <begin position="550"/>
        <end position="573"/>
    </location>
</feature>
<evidence type="ECO:0000313" key="7">
    <source>
        <dbReference type="Proteomes" id="UP001596055"/>
    </source>
</evidence>